<comment type="subcellular location">
    <subcellularLocation>
        <location evidence="1">Cytoplasm</location>
    </subcellularLocation>
    <subcellularLocation>
        <location evidence="2">Secreted</location>
    </subcellularLocation>
</comment>
<comment type="similarity">
    <text evidence="3">Belongs to the CNTF family.</text>
</comment>
<evidence type="ECO:0000256" key="10">
    <source>
        <dbReference type="ARBA" id="ARBA00022902"/>
    </source>
</evidence>
<dbReference type="GO" id="GO:0007399">
    <property type="term" value="P:nervous system development"/>
    <property type="evidence" value="ECO:0007669"/>
    <property type="project" value="UniProtKB-KW"/>
</dbReference>
<dbReference type="GO" id="GO:0005125">
    <property type="term" value="F:cytokine activity"/>
    <property type="evidence" value="ECO:0007669"/>
    <property type="project" value="UniProtKB-KW"/>
</dbReference>
<dbReference type="GO" id="GO:0030154">
    <property type="term" value="P:cell differentiation"/>
    <property type="evidence" value="ECO:0007669"/>
    <property type="project" value="UniProtKB-KW"/>
</dbReference>
<evidence type="ECO:0000256" key="1">
    <source>
        <dbReference type="ARBA" id="ARBA00004496"/>
    </source>
</evidence>
<evidence type="ECO:0000313" key="15">
    <source>
        <dbReference type="Ensembl" id="ENSFHEP00000012163.1"/>
    </source>
</evidence>
<keyword evidence="5" id="KW-0217">Developmental protein</keyword>
<dbReference type="GO" id="GO:0043524">
    <property type="term" value="P:negative regulation of neuron apoptotic process"/>
    <property type="evidence" value="ECO:0007669"/>
    <property type="project" value="InterPro"/>
</dbReference>
<dbReference type="GO" id="GO:0005615">
    <property type="term" value="C:extracellular space"/>
    <property type="evidence" value="ECO:0007669"/>
    <property type="project" value="UniProtKB-KW"/>
</dbReference>
<organism evidence="14">
    <name type="scientific">Fundulus heteroclitus</name>
    <name type="common">Killifish</name>
    <name type="synonym">Mummichog</name>
    <dbReference type="NCBI Taxonomy" id="8078"/>
    <lineage>
        <taxon>Eukaryota</taxon>
        <taxon>Metazoa</taxon>
        <taxon>Chordata</taxon>
        <taxon>Craniata</taxon>
        <taxon>Vertebrata</taxon>
        <taxon>Euteleostomi</taxon>
        <taxon>Actinopterygii</taxon>
        <taxon>Neopterygii</taxon>
        <taxon>Teleostei</taxon>
        <taxon>Neoteleostei</taxon>
        <taxon>Acanthomorphata</taxon>
        <taxon>Ovalentaria</taxon>
        <taxon>Atherinomorphae</taxon>
        <taxon>Cyprinodontiformes</taxon>
        <taxon>Fundulidae</taxon>
        <taxon>Fundulus</taxon>
    </lineage>
</organism>
<proteinExistence type="inferred from homology"/>
<dbReference type="GO" id="GO:0005737">
    <property type="term" value="C:cytoplasm"/>
    <property type="evidence" value="ECO:0007669"/>
    <property type="project" value="UniProtKB-SubCell"/>
</dbReference>
<dbReference type="EMBL" id="GCES01002119">
    <property type="protein sequence ID" value="JAR84204.1"/>
    <property type="molecule type" value="Transcribed_RNA"/>
</dbReference>
<keyword evidence="8" id="KW-0964">Secreted</keyword>
<dbReference type="GO" id="GO:0005127">
    <property type="term" value="F:ciliary neurotrophic factor receptor binding"/>
    <property type="evidence" value="ECO:0007669"/>
    <property type="project" value="InterPro"/>
</dbReference>
<dbReference type="OrthoDB" id="9943465at2759"/>
<keyword evidence="16" id="KW-1185">Reference proteome</keyword>
<dbReference type="GeneID" id="105915292"/>
<evidence type="ECO:0000313" key="16">
    <source>
        <dbReference type="Proteomes" id="UP000265000"/>
    </source>
</evidence>
<keyword evidence="7" id="KW-0202">Cytokine</keyword>
<dbReference type="PANTHER" id="PTHR15196:SF0">
    <property type="entry name" value="CILIARY NEUROTROPHIC FACTOR"/>
    <property type="match status" value="1"/>
</dbReference>
<dbReference type="GO" id="GO:0006955">
    <property type="term" value="P:immune response"/>
    <property type="evidence" value="ECO:0007669"/>
    <property type="project" value="InterPro"/>
</dbReference>
<feature type="signal peptide" evidence="13">
    <location>
        <begin position="1"/>
        <end position="37"/>
    </location>
</feature>
<evidence type="ECO:0000313" key="14">
    <source>
        <dbReference type="EMBL" id="JAR84204.1"/>
    </source>
</evidence>
<dbReference type="Pfam" id="PF01291">
    <property type="entry name" value="LIF_OSM"/>
    <property type="match status" value="1"/>
</dbReference>
<keyword evidence="10" id="KW-0524">Neurogenesis</keyword>
<keyword evidence="11" id="KW-0339">Growth factor</keyword>
<dbReference type="InterPro" id="IPR000151">
    <property type="entry name" value="Ciliary_neurotrophic_fac_CNTF"/>
</dbReference>
<feature type="chain" id="PRO_5044549191" description="Ciliary neurotrophic factor" evidence="13">
    <location>
        <begin position="38"/>
        <end position="224"/>
    </location>
</feature>
<accession>A0A147B040</accession>
<evidence type="ECO:0000256" key="3">
    <source>
        <dbReference type="ARBA" id="ARBA00007988"/>
    </source>
</evidence>
<dbReference type="InterPro" id="IPR009079">
    <property type="entry name" value="4_helix_cytokine-like_core"/>
</dbReference>
<dbReference type="SUPFAM" id="SSF47266">
    <property type="entry name" value="4-helical cytokines"/>
    <property type="match status" value="1"/>
</dbReference>
<evidence type="ECO:0000256" key="8">
    <source>
        <dbReference type="ARBA" id="ARBA00022525"/>
    </source>
</evidence>
<dbReference type="STRING" id="8078.ENSFHEP00000012163"/>
<name>A0A147B040_FUNHE</name>
<evidence type="ECO:0000256" key="7">
    <source>
        <dbReference type="ARBA" id="ARBA00022514"/>
    </source>
</evidence>
<dbReference type="CTD" id="555717"/>
<protein>
    <recommendedName>
        <fullName evidence="4">Ciliary neurotrophic factor</fullName>
    </recommendedName>
</protein>
<evidence type="ECO:0000256" key="9">
    <source>
        <dbReference type="ARBA" id="ARBA00022782"/>
    </source>
</evidence>
<evidence type="ECO:0000256" key="6">
    <source>
        <dbReference type="ARBA" id="ARBA00022490"/>
    </source>
</evidence>
<dbReference type="AlphaFoldDB" id="A0A147B040"/>
<dbReference type="GO" id="GO:0008083">
    <property type="term" value="F:growth factor activity"/>
    <property type="evidence" value="ECO:0007669"/>
    <property type="project" value="UniProtKB-KW"/>
</dbReference>
<dbReference type="Ensembl" id="ENSFHET00000019380.1">
    <property type="protein sequence ID" value="ENSFHEP00000012163.1"/>
    <property type="gene ID" value="ENSFHEG00000000319.1"/>
</dbReference>
<reference evidence="15" key="2">
    <citation type="submission" date="2025-05" db="UniProtKB">
        <authorList>
            <consortium name="Ensembl"/>
        </authorList>
    </citation>
    <scope>IDENTIFICATION</scope>
</reference>
<dbReference type="PANTHER" id="PTHR15196">
    <property type="entry name" value="CILIARY NEUROTROPHIC FACTOR"/>
    <property type="match status" value="1"/>
</dbReference>
<dbReference type="GO" id="GO:0070120">
    <property type="term" value="P:ciliary neurotrophic factor-mediated signaling pathway"/>
    <property type="evidence" value="ECO:0007669"/>
    <property type="project" value="InterPro"/>
</dbReference>
<comment type="function">
    <text evidence="12">CNTF is a survival factor for various neuronal cell types. Seems to prevent the degeneration of motor axons after axotomy.</text>
</comment>
<evidence type="ECO:0000256" key="12">
    <source>
        <dbReference type="ARBA" id="ARBA00025427"/>
    </source>
</evidence>
<dbReference type="GeneTree" id="ENSGT00420000029890"/>
<evidence type="ECO:0000256" key="4">
    <source>
        <dbReference type="ARBA" id="ARBA00015150"/>
    </source>
</evidence>
<reference evidence="14" key="1">
    <citation type="submission" date="2015-01" db="EMBL/GenBank/DDBJ databases">
        <title>EvidentialGene: Evidence-directed Construction of Complete mRNA Transcriptomes without Genomes.</title>
        <authorList>
            <person name="Gilbert D.G."/>
        </authorList>
    </citation>
    <scope>NUCLEOTIDE SEQUENCE</scope>
</reference>
<dbReference type="InterPro" id="IPR001581">
    <property type="entry name" value="Leukemia_IF/oncostatin"/>
</dbReference>
<keyword evidence="6" id="KW-0963">Cytoplasm</keyword>
<evidence type="ECO:0000256" key="2">
    <source>
        <dbReference type="ARBA" id="ARBA00004613"/>
    </source>
</evidence>
<sequence>MNGHVKSMNFQQRAETAATLLCFLLLLAVDSTKTVAAARNRECSSDLERTLRLTKLIHRQTGVLIKTYKAFQGEMGPGVCKATGFDVPDPNISGLEPSERMASMYTHLQAFSSHLKRVQEQQTDLQLPGSIVLRKINESRVQNKRLSSSINCFYHTFFPNLPLPEPAGGPTTLPPPQTVFQQKIYGCVVLTTYKVFLANMSKNVKTLKSKMCRKAPKSTSNSGR</sequence>
<keyword evidence="9" id="KW-0221">Differentiation</keyword>
<evidence type="ECO:0000256" key="13">
    <source>
        <dbReference type="SAM" id="SignalP"/>
    </source>
</evidence>
<dbReference type="Gene3D" id="1.20.1250.10">
    <property type="match status" value="1"/>
</dbReference>
<evidence type="ECO:0000256" key="11">
    <source>
        <dbReference type="ARBA" id="ARBA00023030"/>
    </source>
</evidence>
<dbReference type="Proteomes" id="UP000265000">
    <property type="component" value="Unplaced"/>
</dbReference>
<evidence type="ECO:0000256" key="5">
    <source>
        <dbReference type="ARBA" id="ARBA00022473"/>
    </source>
</evidence>
<keyword evidence="13" id="KW-0732">Signal</keyword>